<proteinExistence type="predicted"/>
<sequence>MSTHVNKTQKSKSQPAAHAVSQRKSGDRTTAHLVNNRPEAIVQRKLQEITNSRRQTMQLKNEQKVVAKGAQPKGTIQRVLTANELQEWASVPEAEYDWMDDAEKEQMGRYKSTRADQAEQNRKWTAALNSRVRGTRCVSWDFGGKNYHVNLALGEYHITEEASPKIHYFFSGFGEDIMDKTSGNKGKDDRLFSALPSDVQLFIKSNFAALLL</sequence>
<evidence type="ECO:0000313" key="3">
    <source>
        <dbReference type="Proteomes" id="UP000194873"/>
    </source>
</evidence>
<feature type="compositionally biased region" description="Polar residues" evidence="1">
    <location>
        <begin position="1"/>
        <end position="14"/>
    </location>
</feature>
<feature type="region of interest" description="Disordered" evidence="1">
    <location>
        <begin position="1"/>
        <end position="38"/>
    </location>
</feature>
<dbReference type="Proteomes" id="UP000194873">
    <property type="component" value="Unassembled WGS sequence"/>
</dbReference>
<protein>
    <submittedName>
        <fullName evidence="2">Uncharacterized protein</fullName>
    </submittedName>
</protein>
<dbReference type="OrthoDB" id="681139at2"/>
<keyword evidence="3" id="KW-1185">Reference proteome</keyword>
<evidence type="ECO:0000256" key="1">
    <source>
        <dbReference type="SAM" id="MobiDB-lite"/>
    </source>
</evidence>
<accession>A0A243WHK9</accession>
<reference evidence="2 3" key="1">
    <citation type="submission" date="2017-01" db="EMBL/GenBank/DDBJ databases">
        <title>A new Hymenobacter.</title>
        <authorList>
            <person name="Liang Y."/>
            <person name="Feng F."/>
        </authorList>
    </citation>
    <scope>NUCLEOTIDE SEQUENCE [LARGE SCALE GENOMIC DNA]</scope>
    <source>
        <strain evidence="2">MIMBbqt21</strain>
    </source>
</reference>
<evidence type="ECO:0000313" key="2">
    <source>
        <dbReference type="EMBL" id="OUJ75307.1"/>
    </source>
</evidence>
<dbReference type="RefSeq" id="WP_086592853.1">
    <property type="nucleotide sequence ID" value="NZ_MTSE01000002.1"/>
</dbReference>
<organism evidence="2 3">
    <name type="scientific">Hymenobacter crusticola</name>
    <dbReference type="NCBI Taxonomy" id="1770526"/>
    <lineage>
        <taxon>Bacteria</taxon>
        <taxon>Pseudomonadati</taxon>
        <taxon>Bacteroidota</taxon>
        <taxon>Cytophagia</taxon>
        <taxon>Cytophagales</taxon>
        <taxon>Hymenobacteraceae</taxon>
        <taxon>Hymenobacter</taxon>
    </lineage>
</organism>
<dbReference type="AlphaFoldDB" id="A0A243WHK9"/>
<dbReference type="EMBL" id="MTSE01000002">
    <property type="protein sequence ID" value="OUJ75307.1"/>
    <property type="molecule type" value="Genomic_DNA"/>
</dbReference>
<gene>
    <name evidence="2" type="ORF">BXP70_04635</name>
</gene>
<name>A0A243WHK9_9BACT</name>
<comment type="caution">
    <text evidence="2">The sequence shown here is derived from an EMBL/GenBank/DDBJ whole genome shotgun (WGS) entry which is preliminary data.</text>
</comment>